<dbReference type="InterPro" id="IPR002882">
    <property type="entry name" value="CofD"/>
</dbReference>
<dbReference type="EMBL" id="CM017321">
    <property type="protein sequence ID" value="KAE7995830.1"/>
    <property type="molecule type" value="Genomic_DNA"/>
</dbReference>
<protein>
    <submittedName>
        <fullName evidence="2">Uncharacterized protein</fullName>
    </submittedName>
</protein>
<dbReference type="GO" id="GO:0043743">
    <property type="term" value="F:LPPG:FO 2-phospho-L-lactate transferase activity"/>
    <property type="evidence" value="ECO:0007669"/>
    <property type="project" value="InterPro"/>
</dbReference>
<dbReference type="PANTHER" id="PTHR31240:SF0">
    <property type="entry name" value="MATERNAL EFFECT EMBRYO ARREST 18"/>
    <property type="match status" value="1"/>
</dbReference>
<name>A0A5N6QC76_9ROSI</name>
<keyword evidence="3" id="KW-1185">Reference proteome</keyword>
<dbReference type="CDD" id="cd07187">
    <property type="entry name" value="YvcK_like"/>
    <property type="match status" value="1"/>
</dbReference>
<dbReference type="OrthoDB" id="10267139at2759"/>
<organism evidence="2 3">
    <name type="scientific">Carpinus fangiana</name>
    <dbReference type="NCBI Taxonomy" id="176857"/>
    <lineage>
        <taxon>Eukaryota</taxon>
        <taxon>Viridiplantae</taxon>
        <taxon>Streptophyta</taxon>
        <taxon>Embryophyta</taxon>
        <taxon>Tracheophyta</taxon>
        <taxon>Spermatophyta</taxon>
        <taxon>Magnoliopsida</taxon>
        <taxon>eudicotyledons</taxon>
        <taxon>Gunneridae</taxon>
        <taxon>Pentapetalae</taxon>
        <taxon>rosids</taxon>
        <taxon>fabids</taxon>
        <taxon>Fagales</taxon>
        <taxon>Betulaceae</taxon>
        <taxon>Carpinus</taxon>
    </lineage>
</organism>
<reference evidence="2 3" key="1">
    <citation type="submission" date="2019-06" db="EMBL/GenBank/DDBJ databases">
        <title>A chromosomal-level reference genome of Carpinus fangiana (Coryloideae, Betulaceae).</title>
        <authorList>
            <person name="Yang X."/>
            <person name="Wang Z."/>
            <person name="Zhang L."/>
            <person name="Hao G."/>
            <person name="Liu J."/>
            <person name="Yang Y."/>
        </authorList>
    </citation>
    <scope>NUCLEOTIDE SEQUENCE [LARGE SCALE GENOMIC DNA]</scope>
    <source>
        <strain evidence="2">Cfa_2016G</strain>
        <tissue evidence="2">Leaf</tissue>
    </source>
</reference>
<dbReference type="InterPro" id="IPR038136">
    <property type="entry name" value="CofD-like_dom_sf"/>
</dbReference>
<accession>A0A5N6QC76</accession>
<evidence type="ECO:0000313" key="2">
    <source>
        <dbReference type="EMBL" id="KAE7995830.1"/>
    </source>
</evidence>
<gene>
    <name evidence="2" type="ORF">FH972_000597</name>
</gene>
<feature type="region of interest" description="Disordered" evidence="1">
    <location>
        <begin position="474"/>
        <end position="509"/>
    </location>
</feature>
<proteinExistence type="predicted"/>
<dbReference type="Pfam" id="PF01933">
    <property type="entry name" value="CofD"/>
    <property type="match status" value="1"/>
</dbReference>
<dbReference type="Gene3D" id="3.40.50.10680">
    <property type="entry name" value="CofD-like domains"/>
    <property type="match status" value="1"/>
</dbReference>
<evidence type="ECO:0000313" key="3">
    <source>
        <dbReference type="Proteomes" id="UP000327013"/>
    </source>
</evidence>
<dbReference type="PANTHER" id="PTHR31240">
    <property type="entry name" value="MATERNAL EFFECT EMBRYO ARREST 18"/>
    <property type="match status" value="1"/>
</dbReference>
<evidence type="ECO:0000256" key="1">
    <source>
        <dbReference type="SAM" id="MobiDB-lite"/>
    </source>
</evidence>
<dbReference type="Proteomes" id="UP000327013">
    <property type="component" value="Chromosome 1"/>
</dbReference>
<sequence>MESRSEGIAWVGNMMHKFEAMCSEVDEIMGQDALDVGGQLQTVGDPVRQFWSELMQDVLLPSSVNVQKEEGSHSAAGGNAKATVYDKSMVGIDEGHIEEGACRVDHLLFSSSVEPVKGMDISLSLDKNVDVGINGMTVDPEVCIKEIPVKEKQIQHEISDIIPSGNKDSSKDTLKNVGDHLQMVGAHVRQFWSEIMQDMLLSSSLDIEEGSHSGEGGYAKATAYVKPSAGIDEEHIEEVPCRVDNLLQSSSVEPVKGMDFDLSLEKNVDIGISGMTIEPEVGIEEIPVKEKQIPHEISDIIPPGNKDSSKVLLSHQLNADNDMVLDCRAKILLPDPNDVQGSNSFMKRGEELDARACNSGDIPSPDSVSLVESCENKVMDVELSCGDTSAVPILNGSIDEESRDDNVTKQGMQTGQSSDMVKLGGSCIMVESTELCSISCEVTKVRSYKKKLREAFASKIRLLKNQNHKQQATFYEDLDTGSYQQRGKSSKSSTHAKRPDSLDPEFSESEWEIDLESRVSGVGQSGKVPPTIQGLYRRGNMVDSLFGLSFLLCKTLYPLSYFPYRPSLLPPMAALRSSPTHHHCCRCASNLNPNQPSLLVFSGGTAFNGVVEELKSFTTRVAHVLPVSDDGGSTAEIVRVLGGPAVGDIRSRCLRLSDQSTAEALAVRRLLGHRLPLDAQHAKSEWYNIVEGQHFLWNGVSKPYRETIRSFLAYFQNQILRRSDESFCFSNGSIGNFFFAGARIFFQSLDAAIFLFSRVSDIPSESMVLPVISTNDRLTLGCELWDGTIIRGQNEISHPSHGCMEPINKGRSSVPALPSRIKRVFYMSSEGSNLLHEVFPTANPAVLDQLSSVDCIVYAMGSLFTSNCPSLVLLGIGEIISSRSCRKVLLLNGTNDRETSDFSASCFITAITDALNRTYGDPQNCLKNLPSQYINTLLVPKDGEIPVDVQCLAAQGIIDVIFVDSIHEPKVGVIFDPMSLIQALADVVGEHMNI</sequence>
<feature type="compositionally biased region" description="Polar residues" evidence="1">
    <location>
        <begin position="481"/>
        <end position="493"/>
    </location>
</feature>
<dbReference type="SUPFAM" id="SSF142338">
    <property type="entry name" value="CofD-like"/>
    <property type="match status" value="1"/>
</dbReference>
<dbReference type="AlphaFoldDB" id="A0A5N6QC76"/>